<keyword evidence="6" id="KW-1185">Reference proteome</keyword>
<evidence type="ECO:0000256" key="2">
    <source>
        <dbReference type="ARBA" id="ARBA00022763"/>
    </source>
</evidence>
<dbReference type="PANTHER" id="PTHR15107">
    <property type="entry name" value="RETINOBLASTOMA BINDING PROTEIN 8"/>
    <property type="match status" value="1"/>
</dbReference>
<keyword evidence="3" id="KW-0539">Nucleus</keyword>
<protein>
    <submittedName>
        <fullName evidence="7">DNA endonuclease RBBP8-like</fullName>
    </submittedName>
</protein>
<dbReference type="OrthoDB" id="5801062at2759"/>
<evidence type="ECO:0000259" key="5">
    <source>
        <dbReference type="Pfam" id="PF08573"/>
    </source>
</evidence>
<feature type="domain" description="DNA endonuclease activator Ctp1 C-terminal" evidence="5">
    <location>
        <begin position="60"/>
        <end position="95"/>
    </location>
</feature>
<gene>
    <name evidence="7" type="primary">LOC112457088</name>
</gene>
<dbReference type="RefSeq" id="XP_024875737.1">
    <property type="nucleotide sequence ID" value="XM_025019969.1"/>
</dbReference>
<sequence>MDDTENKLPEKKTLLNKFKRSKRKVITKHLNIRCKADRAKLKGSDCWECREYYNNLGLPEEQLQKRKNQISRHRHKYKRPNTPPGFWDPEFPETSDTD</sequence>
<dbReference type="GeneID" id="112457088"/>
<evidence type="ECO:0000256" key="4">
    <source>
        <dbReference type="SAM" id="MobiDB-lite"/>
    </source>
</evidence>
<accession>A0A6J1Q0Q7</accession>
<evidence type="ECO:0000313" key="6">
    <source>
        <dbReference type="Proteomes" id="UP000504618"/>
    </source>
</evidence>
<evidence type="ECO:0000256" key="3">
    <source>
        <dbReference type="ARBA" id="ARBA00023242"/>
    </source>
</evidence>
<name>A0A6J1Q0Q7_9HYME</name>
<comment type="subcellular location">
    <subcellularLocation>
        <location evidence="1">Nucleus</location>
    </subcellularLocation>
</comment>
<dbReference type="PANTHER" id="PTHR15107:SF0">
    <property type="entry name" value="DNA ENDONUCLEASE ACTIVATOR CTP1 C-TERMINAL DOMAIN-CONTAINING PROTEIN"/>
    <property type="match status" value="1"/>
</dbReference>
<dbReference type="InterPro" id="IPR033316">
    <property type="entry name" value="RBBP8-like"/>
</dbReference>
<evidence type="ECO:0000256" key="1">
    <source>
        <dbReference type="ARBA" id="ARBA00004123"/>
    </source>
</evidence>
<dbReference type="GO" id="GO:0010792">
    <property type="term" value="P:DNA double-strand break processing involved in repair via single-strand annealing"/>
    <property type="evidence" value="ECO:0007669"/>
    <property type="project" value="TreeGrafter"/>
</dbReference>
<dbReference type="Pfam" id="PF08573">
    <property type="entry name" value="SAE2"/>
    <property type="match status" value="1"/>
</dbReference>
<dbReference type="GO" id="GO:0003684">
    <property type="term" value="F:damaged DNA binding"/>
    <property type="evidence" value="ECO:0007669"/>
    <property type="project" value="TreeGrafter"/>
</dbReference>
<dbReference type="AlphaFoldDB" id="A0A6J1Q0Q7"/>
<dbReference type="GO" id="GO:0005634">
    <property type="term" value="C:nucleus"/>
    <property type="evidence" value="ECO:0007669"/>
    <property type="project" value="UniProtKB-SubCell"/>
</dbReference>
<organism evidence="6 7">
    <name type="scientific">Temnothorax curvispinosus</name>
    <dbReference type="NCBI Taxonomy" id="300111"/>
    <lineage>
        <taxon>Eukaryota</taxon>
        <taxon>Metazoa</taxon>
        <taxon>Ecdysozoa</taxon>
        <taxon>Arthropoda</taxon>
        <taxon>Hexapoda</taxon>
        <taxon>Insecta</taxon>
        <taxon>Pterygota</taxon>
        <taxon>Neoptera</taxon>
        <taxon>Endopterygota</taxon>
        <taxon>Hymenoptera</taxon>
        <taxon>Apocrita</taxon>
        <taxon>Aculeata</taxon>
        <taxon>Formicoidea</taxon>
        <taxon>Formicidae</taxon>
        <taxon>Myrmicinae</taxon>
        <taxon>Temnothorax</taxon>
    </lineage>
</organism>
<feature type="compositionally biased region" description="Basic residues" evidence="4">
    <location>
        <begin position="65"/>
        <end position="79"/>
    </location>
</feature>
<reference evidence="7" key="1">
    <citation type="submission" date="2025-08" db="UniProtKB">
        <authorList>
            <consortium name="RefSeq"/>
        </authorList>
    </citation>
    <scope>IDENTIFICATION</scope>
    <source>
        <tissue evidence="7">Whole body</tissue>
    </source>
</reference>
<dbReference type="InterPro" id="IPR013882">
    <property type="entry name" value="Ctp1_C"/>
</dbReference>
<proteinExistence type="predicted"/>
<evidence type="ECO:0000313" key="7">
    <source>
        <dbReference type="RefSeq" id="XP_024875737.1"/>
    </source>
</evidence>
<feature type="region of interest" description="Disordered" evidence="4">
    <location>
        <begin position="65"/>
        <end position="98"/>
    </location>
</feature>
<dbReference type="Proteomes" id="UP000504618">
    <property type="component" value="Unplaced"/>
</dbReference>
<keyword evidence="2" id="KW-0227">DNA damage</keyword>